<proteinExistence type="predicted"/>
<evidence type="ECO:0000313" key="3">
    <source>
        <dbReference type="RefSeq" id="XP_035825366.1"/>
    </source>
</evidence>
<dbReference type="Proteomes" id="UP000694888">
    <property type="component" value="Unplaced"/>
</dbReference>
<sequence>MAQSTPTTRERGTHEVEENCAEAGGPLSSFIGCTKNRGHPQFIPVYEFSADHVRPYMPGEQQKGVDRMVEIVKVLAEFVVRISAPVVSDQRPDTWEDGRPYPFVDRRGRRTNKVGSGYVTCVTRLCGKSVVGICRRGSCPRGTAEENECWKIQVATARHVVYDDSEARECELVLFDDRPDGSDSVTLTGGWSVESADTEKDMCVLELYTHDKVLGRRLENIWSRRRAALWTFSKREFYLWWTEMFRQLLQDDRLSQLLQDDRFSQLLQDDRIPLLLFNNTFSRYISHRLSLLLYYTVCHDDSDLTVVISHPHGRMKYITLGQVDSERPSGRQDNCFTYTAATCPGSSGGLVIPLRFWLLSARVTTHCFSLSVNCGLSGGEHSFC</sequence>
<keyword evidence="1" id="KW-1185">Reference proteome</keyword>
<dbReference type="SUPFAM" id="SSF50494">
    <property type="entry name" value="Trypsin-like serine proteases"/>
    <property type="match status" value="1"/>
</dbReference>
<dbReference type="GeneID" id="101848882"/>
<dbReference type="RefSeq" id="XP_012937302.1">
    <property type="nucleotide sequence ID" value="XM_013081848.2"/>
</dbReference>
<organism evidence="1 2">
    <name type="scientific">Aplysia californica</name>
    <name type="common">California sea hare</name>
    <dbReference type="NCBI Taxonomy" id="6500"/>
    <lineage>
        <taxon>Eukaryota</taxon>
        <taxon>Metazoa</taxon>
        <taxon>Spiralia</taxon>
        <taxon>Lophotrochozoa</taxon>
        <taxon>Mollusca</taxon>
        <taxon>Gastropoda</taxon>
        <taxon>Heterobranchia</taxon>
        <taxon>Euthyneura</taxon>
        <taxon>Tectipleura</taxon>
        <taxon>Aplysiida</taxon>
        <taxon>Aplysioidea</taxon>
        <taxon>Aplysiidae</taxon>
        <taxon>Aplysia</taxon>
    </lineage>
</organism>
<dbReference type="InterPro" id="IPR009003">
    <property type="entry name" value="Peptidase_S1_PA"/>
</dbReference>
<reference evidence="2 3" key="1">
    <citation type="submission" date="2025-05" db="UniProtKB">
        <authorList>
            <consortium name="RefSeq"/>
        </authorList>
    </citation>
    <scope>IDENTIFICATION</scope>
</reference>
<gene>
    <name evidence="2 3" type="primary">LOC101848882</name>
</gene>
<evidence type="ECO:0000313" key="2">
    <source>
        <dbReference type="RefSeq" id="XP_012937302.1"/>
    </source>
</evidence>
<evidence type="ECO:0000313" key="1">
    <source>
        <dbReference type="Proteomes" id="UP000694888"/>
    </source>
</evidence>
<protein>
    <submittedName>
        <fullName evidence="2 3">Uncharacterized protein LOC101848882 isoform X1</fullName>
    </submittedName>
</protein>
<dbReference type="RefSeq" id="XP_035825366.1">
    <property type="nucleotide sequence ID" value="XM_035969473.1"/>
</dbReference>
<accession>A0ABM0ZYR3</accession>
<name>A0ABM0ZYR3_APLCA</name>